<dbReference type="EMBL" id="VAJM01000015">
    <property type="protein sequence ID" value="TLM88913.1"/>
    <property type="molecule type" value="Genomic_DNA"/>
</dbReference>
<dbReference type="InterPro" id="IPR008969">
    <property type="entry name" value="CarboxyPept-like_regulatory"/>
</dbReference>
<dbReference type="Gene3D" id="2.170.130.10">
    <property type="entry name" value="TonB-dependent receptor, plug domain"/>
    <property type="match status" value="1"/>
</dbReference>
<reference evidence="13 14" key="1">
    <citation type="submission" date="2019-05" db="EMBL/GenBank/DDBJ databases">
        <title>Hymenobacter edaphi sp. nov., isolated from abandoned arsenic-contaminated farmland soil.</title>
        <authorList>
            <person name="Nie L."/>
        </authorList>
    </citation>
    <scope>NUCLEOTIDE SEQUENCE [LARGE SCALE GENOMIC DNA]</scope>
    <source>
        <strain evidence="13 14">1-3-3-8</strain>
    </source>
</reference>
<name>A0A5R8WK54_9BACT</name>
<dbReference type="OrthoDB" id="9768177at2"/>
<feature type="chain" id="PRO_5024272545" evidence="10">
    <location>
        <begin position="23"/>
        <end position="1060"/>
    </location>
</feature>
<dbReference type="InterPro" id="IPR000531">
    <property type="entry name" value="Beta-barrel_TonB"/>
</dbReference>
<comment type="caution">
    <text evidence="13">The sequence shown here is derived from an EMBL/GenBank/DDBJ whole genome shotgun (WGS) entry which is preliminary data.</text>
</comment>
<dbReference type="SUPFAM" id="SSF56935">
    <property type="entry name" value="Porins"/>
    <property type="match status" value="1"/>
</dbReference>
<feature type="signal peptide" evidence="10">
    <location>
        <begin position="1"/>
        <end position="22"/>
    </location>
</feature>
<feature type="domain" description="TonB-dependent receptor-like beta-barrel" evidence="11">
    <location>
        <begin position="433"/>
        <end position="874"/>
    </location>
</feature>
<evidence type="ECO:0000256" key="6">
    <source>
        <dbReference type="ARBA" id="ARBA00023136"/>
    </source>
</evidence>
<evidence type="ECO:0000256" key="1">
    <source>
        <dbReference type="ARBA" id="ARBA00004571"/>
    </source>
</evidence>
<feature type="domain" description="TonB-dependent receptor plug" evidence="12">
    <location>
        <begin position="118"/>
        <end position="241"/>
    </location>
</feature>
<dbReference type="Gene3D" id="2.40.170.20">
    <property type="entry name" value="TonB-dependent receptor, beta-barrel domain"/>
    <property type="match status" value="1"/>
</dbReference>
<evidence type="ECO:0000259" key="11">
    <source>
        <dbReference type="Pfam" id="PF00593"/>
    </source>
</evidence>
<dbReference type="NCBIfam" id="TIGR04057">
    <property type="entry name" value="SusC_RagA_signa"/>
    <property type="match status" value="1"/>
</dbReference>
<evidence type="ECO:0000256" key="9">
    <source>
        <dbReference type="RuleBase" id="RU003357"/>
    </source>
</evidence>
<dbReference type="InterPro" id="IPR012910">
    <property type="entry name" value="Plug_dom"/>
</dbReference>
<keyword evidence="4 8" id="KW-0812">Transmembrane</keyword>
<dbReference type="SUPFAM" id="SSF49464">
    <property type="entry name" value="Carboxypeptidase regulatory domain-like"/>
    <property type="match status" value="1"/>
</dbReference>
<keyword evidence="14" id="KW-1185">Reference proteome</keyword>
<comment type="similarity">
    <text evidence="8 9">Belongs to the TonB-dependent receptor family.</text>
</comment>
<keyword evidence="3 8" id="KW-1134">Transmembrane beta strand</keyword>
<evidence type="ECO:0000256" key="4">
    <source>
        <dbReference type="ARBA" id="ARBA00022692"/>
    </source>
</evidence>
<evidence type="ECO:0000313" key="13">
    <source>
        <dbReference type="EMBL" id="TLM88913.1"/>
    </source>
</evidence>
<dbReference type="Gene3D" id="2.60.40.1120">
    <property type="entry name" value="Carboxypeptidase-like, regulatory domain"/>
    <property type="match status" value="1"/>
</dbReference>
<evidence type="ECO:0000256" key="3">
    <source>
        <dbReference type="ARBA" id="ARBA00022452"/>
    </source>
</evidence>
<dbReference type="GO" id="GO:0009279">
    <property type="term" value="C:cell outer membrane"/>
    <property type="evidence" value="ECO:0007669"/>
    <property type="project" value="UniProtKB-SubCell"/>
</dbReference>
<dbReference type="InterPro" id="IPR039426">
    <property type="entry name" value="TonB-dep_rcpt-like"/>
</dbReference>
<dbReference type="NCBIfam" id="TIGR04056">
    <property type="entry name" value="OMP_RagA_SusC"/>
    <property type="match status" value="1"/>
</dbReference>
<dbReference type="Pfam" id="PF00593">
    <property type="entry name" value="TonB_dep_Rec_b-barrel"/>
    <property type="match status" value="1"/>
</dbReference>
<dbReference type="InterPro" id="IPR037066">
    <property type="entry name" value="Plug_dom_sf"/>
</dbReference>
<organism evidence="13 14">
    <name type="scientific">Hymenobacter jeollabukensis</name>
    <dbReference type="NCBI Taxonomy" id="2025313"/>
    <lineage>
        <taxon>Bacteria</taxon>
        <taxon>Pseudomonadati</taxon>
        <taxon>Bacteroidota</taxon>
        <taxon>Cytophagia</taxon>
        <taxon>Cytophagales</taxon>
        <taxon>Hymenobacteraceae</taxon>
        <taxon>Hymenobacter</taxon>
    </lineage>
</organism>
<evidence type="ECO:0000259" key="12">
    <source>
        <dbReference type="Pfam" id="PF07715"/>
    </source>
</evidence>
<protein>
    <submittedName>
        <fullName evidence="13">SusC/RagA family TonB-linked outer membrane protein</fullName>
    </submittedName>
</protein>
<dbReference type="RefSeq" id="WP_138081180.1">
    <property type="nucleotide sequence ID" value="NZ_VAJM01000015.1"/>
</dbReference>
<dbReference type="InterPro" id="IPR023996">
    <property type="entry name" value="TonB-dep_OMP_SusC/RagA"/>
</dbReference>
<gene>
    <name evidence="13" type="ORF">FDY95_22280</name>
</gene>
<dbReference type="PROSITE" id="PS52016">
    <property type="entry name" value="TONB_DEPENDENT_REC_3"/>
    <property type="match status" value="1"/>
</dbReference>
<accession>A0A5R8WK54</accession>
<keyword evidence="10" id="KW-0732">Signal</keyword>
<keyword evidence="7 8" id="KW-0998">Cell outer membrane</keyword>
<dbReference type="Pfam" id="PF13715">
    <property type="entry name" value="CarbopepD_reg_2"/>
    <property type="match status" value="1"/>
</dbReference>
<comment type="subcellular location">
    <subcellularLocation>
        <location evidence="1 8">Cell outer membrane</location>
        <topology evidence="1 8">Multi-pass membrane protein</topology>
    </subcellularLocation>
</comment>
<evidence type="ECO:0000256" key="8">
    <source>
        <dbReference type="PROSITE-ProRule" id="PRU01360"/>
    </source>
</evidence>
<dbReference type="InterPro" id="IPR036942">
    <property type="entry name" value="Beta-barrel_TonB_sf"/>
</dbReference>
<dbReference type="AlphaFoldDB" id="A0A5R8WK54"/>
<dbReference type="Pfam" id="PF07715">
    <property type="entry name" value="Plug"/>
    <property type="match status" value="1"/>
</dbReference>
<evidence type="ECO:0000256" key="10">
    <source>
        <dbReference type="SAM" id="SignalP"/>
    </source>
</evidence>
<proteinExistence type="inferred from homology"/>
<evidence type="ECO:0000256" key="2">
    <source>
        <dbReference type="ARBA" id="ARBA00022448"/>
    </source>
</evidence>
<dbReference type="Proteomes" id="UP000305517">
    <property type="component" value="Unassembled WGS sequence"/>
</dbReference>
<keyword evidence="2 8" id="KW-0813">Transport</keyword>
<evidence type="ECO:0000256" key="5">
    <source>
        <dbReference type="ARBA" id="ARBA00023077"/>
    </source>
</evidence>
<evidence type="ECO:0000256" key="7">
    <source>
        <dbReference type="ARBA" id="ARBA00023237"/>
    </source>
</evidence>
<dbReference type="InterPro" id="IPR023997">
    <property type="entry name" value="TonB-dep_OMP_SusC/RagA_CS"/>
</dbReference>
<sequence length="1060" mass="113838">MKQLFSLIAIAPLLAVSQGALAQEKSISGKVTDAATGQGLPGVTVIAKGTTVGVSTNPDGVYTLKVPTTASVLVFSSIGYLSVEREIGAAAELNVALHTDTKQLSEVVVTALGIERDKRSLGYATQELKGEVLSQKSEPNLLNALQGRLAGVNIVTASGLPGASSNINIRGVSSLQGNNQPLFVVDGIPISNDLDRTSSSLFGAQQANRALDIDPESIESMTILKGPAAAALYGSRAASGAIIITTKSGRNLNKKLEVTVASGFSQQRVYGLIPLQNDYGQGTNGSNVLSVPNDPNSGVLSSWGPRFGTAPTRANGLAYLDANGELQTQDYRAYRNNTRDFYRPGYILQNGVNIAGGNAEQNLALNVSNTRQEGITKFSGLTRTTVQLAGNTRLLNKLEAGGSVNFIQSNQAGPPQGNSGSPFGRLNVVPRSYNLQGLPYIDPVTRQSIFIPSAVENPYWSLERNSTTSNLTRFINVANLRYAVTPWLNVAYRAGLDTYTDRRKQIYDVGSIRAAAGQIIDQDIFRSEVNGDMLVTLKKDNLFREGLNANLLLGQNINQRRLQTVQSTASELIFPDFPSSSNGKTFNGSGELSTLQRLVGYYGQLSLAYNDYLFLELTGRADQSSTLPAKQNTFFYPSATLGFVFTDAFNFKNDYFSYGKIRANVARVGRDATPYSINTTYIATGVVGNNVASIVYPVTTAAGTTYAGFDLNDVAGGGQALTPEFTKSFEVGTNLGFFNNRLSLDLTYFKTINEQQIVPVSTAPTSGFVQRFANVGRMDNQGLEALVNITPIKTSSFRWDVAATFTRIRNEVKAISDGVTESAINGAAFTGTIASYISGLPYGVIRGNKKPTVTDEKSPYYGQYLINPSSGLFMPDVPNQVIADPNVDWQAGLTNTFSYKGLTASFLVDGSYGGDVISFTAGQYRSLGALKQTGADRELPRVIPGVIANGDGTYRPNNIQVDAQSYWSSFGLQSDLNVYDASVVRLREVSLGYALPKQWLARTPFGQASISLSGRNLFFYAPNAPFDPEVNTQGAGNIRGLELQGSPNARTYGVNLRFSL</sequence>
<keyword evidence="5 9" id="KW-0798">TonB box</keyword>
<evidence type="ECO:0000313" key="14">
    <source>
        <dbReference type="Proteomes" id="UP000305517"/>
    </source>
</evidence>
<keyword evidence="6 8" id="KW-0472">Membrane</keyword>